<dbReference type="Proteomes" id="UP000652755">
    <property type="component" value="Unassembled WGS sequence"/>
</dbReference>
<dbReference type="RefSeq" id="WP_187071149.1">
    <property type="nucleotide sequence ID" value="NZ_JACRYL010000007.1"/>
</dbReference>
<dbReference type="EMBL" id="JACRYL010000007">
    <property type="protein sequence ID" value="MBC6110681.1"/>
    <property type="molecule type" value="Genomic_DNA"/>
</dbReference>
<evidence type="ECO:0000256" key="1">
    <source>
        <dbReference type="SAM" id="SignalP"/>
    </source>
</evidence>
<evidence type="ECO:0000313" key="2">
    <source>
        <dbReference type="EMBL" id="MBC6110681.1"/>
    </source>
</evidence>
<keyword evidence="3" id="KW-1185">Reference proteome</keyword>
<accession>A0ABR7KRF3</accession>
<keyword evidence="1" id="KW-0732">Signal</keyword>
<name>A0ABR7KRF3_9SPHI</name>
<evidence type="ECO:0008006" key="4">
    <source>
        <dbReference type="Google" id="ProtNLM"/>
    </source>
</evidence>
<organism evidence="2 3">
    <name type="scientific">Pedobacter fastidiosus</name>
    <dbReference type="NCBI Taxonomy" id="2765361"/>
    <lineage>
        <taxon>Bacteria</taxon>
        <taxon>Pseudomonadati</taxon>
        <taxon>Bacteroidota</taxon>
        <taxon>Sphingobacteriia</taxon>
        <taxon>Sphingobacteriales</taxon>
        <taxon>Sphingobacteriaceae</taxon>
        <taxon>Pedobacter</taxon>
    </lineage>
</organism>
<sequence length="357" mass="38031">MKYLFSLLFSFLAYSLFAQIAVVNPDSVRLGNPAGNGSLSLAGKAYLKNVSEGTSSDSVLVRGADGVIKYVKRSTFAVAGIPLPNGLKILEINTQTVNYTILPLDVGKLVQLNQTNANTVSIPASSSSNIPIGTQIIIRQMGTGQTFVKGEIGVAIESSKGQALRAQYSTATLVKIATDVWALYGDLVVASPPIASNNLPGLYRVSPMPDVFSTDDNETYWLNSNYGQQIPMGYKMEGDGIILVKAPFGSTAYHCDIQITTAINGGDNTDFYFYNGSIVTEASYGSGGGFSEVIVEGTFYGLKKVGDNIKLVKTTDGLVYTDLVDFGPRPGFKYLVTWGYGGSTMLHPQGTGLSVVN</sequence>
<protein>
    <recommendedName>
        <fullName evidence="4">IgGFc-binding protein N-terminal domain-containing protein</fullName>
    </recommendedName>
</protein>
<proteinExistence type="predicted"/>
<gene>
    <name evidence="2" type="ORF">H7U22_09600</name>
</gene>
<comment type="caution">
    <text evidence="2">The sequence shown here is derived from an EMBL/GenBank/DDBJ whole genome shotgun (WGS) entry which is preliminary data.</text>
</comment>
<evidence type="ECO:0000313" key="3">
    <source>
        <dbReference type="Proteomes" id="UP000652755"/>
    </source>
</evidence>
<reference evidence="2 3" key="1">
    <citation type="submission" date="2020-08" db="EMBL/GenBank/DDBJ databases">
        <authorList>
            <person name="Sun Q."/>
            <person name="Inoue M."/>
        </authorList>
    </citation>
    <scope>NUCLEOTIDE SEQUENCE [LARGE SCALE GENOMIC DNA]</scope>
    <source>
        <strain evidence="2 3">CCM 8938</strain>
    </source>
</reference>
<feature type="signal peptide" evidence="1">
    <location>
        <begin position="1"/>
        <end position="20"/>
    </location>
</feature>
<feature type="chain" id="PRO_5045400193" description="IgGFc-binding protein N-terminal domain-containing protein" evidence="1">
    <location>
        <begin position="21"/>
        <end position="357"/>
    </location>
</feature>